<dbReference type="Proteomes" id="UP000295375">
    <property type="component" value="Unassembled WGS sequence"/>
</dbReference>
<dbReference type="AlphaFoldDB" id="A0A4R6UJZ6"/>
<gene>
    <name evidence="2" type="ORF">EV696_11199</name>
</gene>
<feature type="chain" id="PRO_5020937968" description="Secreted protein with PEP-CTERM sorting signal" evidence="1">
    <location>
        <begin position="23"/>
        <end position="239"/>
    </location>
</feature>
<evidence type="ECO:0000313" key="3">
    <source>
        <dbReference type="Proteomes" id="UP000295375"/>
    </source>
</evidence>
<dbReference type="EMBL" id="SNYM01000011">
    <property type="protein sequence ID" value="TDQ47171.1"/>
    <property type="molecule type" value="Genomic_DNA"/>
</dbReference>
<keyword evidence="3" id="KW-1185">Reference proteome</keyword>
<proteinExistence type="predicted"/>
<name>A0A4R6UJZ6_9GAMM</name>
<accession>A0A4R6UJZ6</accession>
<feature type="signal peptide" evidence="1">
    <location>
        <begin position="1"/>
        <end position="22"/>
    </location>
</feature>
<protein>
    <recommendedName>
        <fullName evidence="4">Secreted protein with PEP-CTERM sorting signal</fullName>
    </recommendedName>
</protein>
<evidence type="ECO:0000256" key="1">
    <source>
        <dbReference type="SAM" id="SignalP"/>
    </source>
</evidence>
<reference evidence="2 3" key="1">
    <citation type="submission" date="2019-03" db="EMBL/GenBank/DDBJ databases">
        <title>Genomic Encyclopedia of Type Strains, Phase IV (KMG-IV): sequencing the most valuable type-strain genomes for metagenomic binning, comparative biology and taxonomic classification.</title>
        <authorList>
            <person name="Goeker M."/>
        </authorList>
    </citation>
    <scope>NUCLEOTIDE SEQUENCE [LARGE SCALE GENOMIC DNA]</scope>
    <source>
        <strain evidence="2 3">DSM 103792</strain>
    </source>
</reference>
<sequence>MKLSTLFMGTALLAAVATDAQASMLSYGDVVQVQNREGTVFTPTPILGDNNGLYTSVSFHVNGSNRTANAGMYVLDYSYTLNNSTGEWFQFYSFCLEPHVNLESFSNPYTVHTLSSAGYNNAAISELWGRYRSSVTNNLTAAAFQLALWELAHDQSNGINLAQGAFSVNNAGSNAFQLANTWLNSLNGEGPRASNLAVLVDNPNDKNNRQDLIVELPNPGALALFGFGALLLAGKRRKF</sequence>
<dbReference type="OrthoDB" id="7844829at2"/>
<organism evidence="2 3">
    <name type="scientific">Permianibacter aggregans</name>
    <dbReference type="NCBI Taxonomy" id="1510150"/>
    <lineage>
        <taxon>Bacteria</taxon>
        <taxon>Pseudomonadati</taxon>
        <taxon>Pseudomonadota</taxon>
        <taxon>Gammaproteobacteria</taxon>
        <taxon>Pseudomonadales</taxon>
        <taxon>Pseudomonadaceae</taxon>
        <taxon>Permianibacter</taxon>
    </lineage>
</organism>
<keyword evidence="1" id="KW-0732">Signal</keyword>
<evidence type="ECO:0000313" key="2">
    <source>
        <dbReference type="EMBL" id="TDQ47171.1"/>
    </source>
</evidence>
<evidence type="ECO:0008006" key="4">
    <source>
        <dbReference type="Google" id="ProtNLM"/>
    </source>
</evidence>
<comment type="caution">
    <text evidence="2">The sequence shown here is derived from an EMBL/GenBank/DDBJ whole genome shotgun (WGS) entry which is preliminary data.</text>
</comment>
<dbReference type="RefSeq" id="WP_133591407.1">
    <property type="nucleotide sequence ID" value="NZ_CP037953.1"/>
</dbReference>